<dbReference type="GO" id="GO:0008270">
    <property type="term" value="F:zinc ion binding"/>
    <property type="evidence" value="ECO:0007669"/>
    <property type="project" value="UniProtKB-KW"/>
</dbReference>
<evidence type="ECO:0000256" key="3">
    <source>
        <dbReference type="ARBA" id="ARBA00022833"/>
    </source>
</evidence>
<dbReference type="InterPro" id="IPR001965">
    <property type="entry name" value="Znf_PHD"/>
</dbReference>
<evidence type="ECO:0000256" key="4">
    <source>
        <dbReference type="SAM" id="MobiDB-lite"/>
    </source>
</evidence>
<evidence type="ECO:0000256" key="1">
    <source>
        <dbReference type="ARBA" id="ARBA00022723"/>
    </source>
</evidence>
<keyword evidence="3" id="KW-0862">Zinc</keyword>
<dbReference type="Proteomes" id="UP000620124">
    <property type="component" value="Unassembled WGS sequence"/>
</dbReference>
<evidence type="ECO:0000256" key="2">
    <source>
        <dbReference type="ARBA" id="ARBA00022771"/>
    </source>
</evidence>
<name>A0A8H6TZ80_9AGAR</name>
<evidence type="ECO:0000313" key="7">
    <source>
        <dbReference type="Proteomes" id="UP000620124"/>
    </source>
</evidence>
<keyword evidence="1" id="KW-0479">Metal-binding</keyword>
<feature type="region of interest" description="Disordered" evidence="4">
    <location>
        <begin position="951"/>
        <end position="974"/>
    </location>
</feature>
<dbReference type="SUPFAM" id="SSF57903">
    <property type="entry name" value="FYVE/PHD zinc finger"/>
    <property type="match status" value="1"/>
</dbReference>
<dbReference type="Gene3D" id="3.30.40.10">
    <property type="entry name" value="Zinc/RING finger domain, C3HC4 (zinc finger)"/>
    <property type="match status" value="1"/>
</dbReference>
<dbReference type="InterPro" id="IPR011011">
    <property type="entry name" value="Znf_FYVE_PHD"/>
</dbReference>
<feature type="domain" description="Zinc finger PHD-type" evidence="5">
    <location>
        <begin position="1013"/>
        <end position="1066"/>
    </location>
</feature>
<protein>
    <recommendedName>
        <fullName evidence="5">Zinc finger PHD-type domain-containing protein</fullName>
    </recommendedName>
</protein>
<accession>A0A8H6TZ80</accession>
<sequence>MELCRRAANGDYKPNNDEREMHFASAIFRVGGTRLAEIAHRALGLPSLTTIRRNTVIRPLLPSAGRPQVKDIETNIDACLEACPEEDSNIVHQVLMLDEIATEKRARYDDRNNKVVGVCRQHGHKLPLDLQTEDDLRVLCQGLKEEKAHLAGEATVAALGTLTSNSRLYAARPIMFSADCKKESGLEHAVNVLRPLMVAINNKAKRNNTTYRTICAASDGESRRGKAFVMEFMKRPLSPESPIFPLLSGLEFMNFLVGDDDMTADKDAKHALKCLRNLTMRDAGMKIRGFRITPAIIMEHLRQDDLLDRTIRSFLNPNDKQDVLNAFSLLKAIWELPDAPANATPTFCRAREALKIFGKLGYYLIMPYVCVELDLSTQLSYLSAAAHLLLDLFIHDNARTSFMPVQTLVNLMIMIKNVFFCVAKTKVDIPDGKFWLILLGTDRLEVFFGLLRSAIGTDSNVDLLQLANRASGLAEIAVILALHPEWDRGPRRLKLPALSKAGKVLTSNFDHINPVSWKGDTNVRNVTPLTCWIRGRKLVEEIFARHLREIYDEEDIEEAYRSLNLEAEYPAPPSMQTPETESTYAGDDDVEDLMAAEEPRGGFETHMSFNGSQLSKSKALRLAMDGLTGARASTDRTKRVASIPCYAESGIYDDEAPILGGPCLRINNPICTLVRCEEQLFLAIGAINSISFGSDQVQEISLDFLADRDAKVSELMAFGVTLLERLAPEDLKLLPALTRTDNFPYRFQGKACFLCEHDTNGRSIDTEPENCCSKCSPPVPLDISHGQRILEHCAAHLLYDSSVNRQHEFSVSIVRGESSRSSPDAPTPAVNLPLSLPPLPDSEAEEDFPDTILPPSREAVPCLETDNEGDGRKSDDEGNSHESDDEGNASHPLQLRSRKRAMRIDSDDEGGDNSPPVRSASKFSTASGPGSPINRVATGEFMEGAIAVAEDATGQEESENKAENGAAHAPTDVSAPIPLQDNDPAAVTLQHEDLQKTPLKRSRRTAKLLNLGGCDACSRNISEEEKGDRSLVAECSKQGCETRWFHVACMGLEGALPRSWVCEACGGLGWGAKRQRRGVD</sequence>
<dbReference type="AlphaFoldDB" id="A0A8H6TZ80"/>
<comment type="caution">
    <text evidence="6">The sequence shown here is derived from an EMBL/GenBank/DDBJ whole genome shotgun (WGS) entry which is preliminary data.</text>
</comment>
<dbReference type="EMBL" id="JACAZI010000047">
    <property type="protein sequence ID" value="KAF7326445.1"/>
    <property type="molecule type" value="Genomic_DNA"/>
</dbReference>
<dbReference type="SMART" id="SM00249">
    <property type="entry name" value="PHD"/>
    <property type="match status" value="1"/>
</dbReference>
<dbReference type="InterPro" id="IPR013083">
    <property type="entry name" value="Znf_RING/FYVE/PHD"/>
</dbReference>
<feature type="region of interest" description="Disordered" evidence="4">
    <location>
        <begin position="814"/>
        <end position="936"/>
    </location>
</feature>
<keyword evidence="7" id="KW-1185">Reference proteome</keyword>
<organism evidence="6 7">
    <name type="scientific">Mycena venus</name>
    <dbReference type="NCBI Taxonomy" id="2733690"/>
    <lineage>
        <taxon>Eukaryota</taxon>
        <taxon>Fungi</taxon>
        <taxon>Dikarya</taxon>
        <taxon>Basidiomycota</taxon>
        <taxon>Agaricomycotina</taxon>
        <taxon>Agaricomycetes</taxon>
        <taxon>Agaricomycetidae</taxon>
        <taxon>Agaricales</taxon>
        <taxon>Marasmiineae</taxon>
        <taxon>Mycenaceae</taxon>
        <taxon>Mycena</taxon>
    </lineage>
</organism>
<proteinExistence type="predicted"/>
<evidence type="ECO:0000259" key="5">
    <source>
        <dbReference type="SMART" id="SM00249"/>
    </source>
</evidence>
<dbReference type="OrthoDB" id="3048541at2759"/>
<evidence type="ECO:0000313" key="6">
    <source>
        <dbReference type="EMBL" id="KAF7326445.1"/>
    </source>
</evidence>
<reference evidence="6" key="1">
    <citation type="submission" date="2020-05" db="EMBL/GenBank/DDBJ databases">
        <title>Mycena genomes resolve the evolution of fungal bioluminescence.</title>
        <authorList>
            <person name="Tsai I.J."/>
        </authorList>
    </citation>
    <scope>NUCLEOTIDE SEQUENCE</scope>
    <source>
        <strain evidence="6">CCC161011</strain>
    </source>
</reference>
<feature type="compositionally biased region" description="Basic and acidic residues" evidence="4">
    <location>
        <begin position="869"/>
        <end position="882"/>
    </location>
</feature>
<keyword evidence="2" id="KW-0863">Zinc-finger</keyword>
<gene>
    <name evidence="6" type="ORF">MVEN_02615000</name>
</gene>